<feature type="signal peptide" evidence="2">
    <location>
        <begin position="1"/>
        <end position="26"/>
    </location>
</feature>
<feature type="region of interest" description="Disordered" evidence="1">
    <location>
        <begin position="43"/>
        <end position="95"/>
    </location>
</feature>
<dbReference type="GO" id="GO:0042597">
    <property type="term" value="C:periplasmic space"/>
    <property type="evidence" value="ECO:0007669"/>
    <property type="project" value="InterPro"/>
</dbReference>
<evidence type="ECO:0000313" key="4">
    <source>
        <dbReference type="Proteomes" id="UP000298049"/>
    </source>
</evidence>
<organism evidence="3 4">
    <name type="scientific">Hydrocarboniclastica marina</name>
    <dbReference type="NCBI Taxonomy" id="2259620"/>
    <lineage>
        <taxon>Bacteria</taxon>
        <taxon>Pseudomonadati</taxon>
        <taxon>Pseudomonadota</taxon>
        <taxon>Gammaproteobacteria</taxon>
        <taxon>Alteromonadales</taxon>
        <taxon>Alteromonadaceae</taxon>
        <taxon>Hydrocarboniclastica</taxon>
    </lineage>
</organism>
<name>A0A4P7XFD2_9ALTE</name>
<gene>
    <name evidence="3" type="ORF">soil367_06695</name>
</gene>
<evidence type="ECO:0000256" key="2">
    <source>
        <dbReference type="SAM" id="SignalP"/>
    </source>
</evidence>
<sequence length="360" mass="39124">MAVSASKRAFGAVTLACLLLATPAHADRYYTWVDEQGELRTTIVNEPKLRTGDKSPATSPDAPPGDESQPSQSRDLEDRPPAGAGLFGRPSDDPVFNLENFPDAEALEAAGYVREGDPQPFFTWTDATGTVLNSPFNPGKEKNLQREKEAVSLLDTAGATKFSEARTSRRAGALPAEAGPNAATVLGLQGDSPELVERFDAVCCEALRRGDIHQLDTDRGTSVRVDGSSPVFDFPTGRSPYRIVQLPEQANLVPLTIRSFIDGGVFLPTLVFLDADWRPIRVVTDIEFTYEPESWYRYGYLEASLPVESEAQERWLVVLSKSEDLRGEGLRASSTDASLPDKVRAAGSGEIELSLDSSVF</sequence>
<keyword evidence="2" id="KW-0732">Signal</keyword>
<keyword evidence="4" id="KW-1185">Reference proteome</keyword>
<dbReference type="Proteomes" id="UP000298049">
    <property type="component" value="Chromosome"/>
</dbReference>
<dbReference type="InterPro" id="IPR010794">
    <property type="entry name" value="MalM"/>
</dbReference>
<feature type="chain" id="PRO_5020823831" evidence="2">
    <location>
        <begin position="27"/>
        <end position="360"/>
    </location>
</feature>
<reference evidence="3 4" key="1">
    <citation type="submission" date="2018-07" db="EMBL/GenBank/DDBJ databases">
        <title>Marsedoiliclastica nanhaica gen. nov. sp. nov., a novel marine hydrocarbonoclastic bacterium isolated from an in-situ enriched hydrocarbon-degrading consortium in deep-sea sediment.</title>
        <authorList>
            <person name="Dong C."/>
            <person name="Ma T."/>
            <person name="Liu R."/>
            <person name="Shao Z."/>
        </authorList>
    </citation>
    <scope>NUCLEOTIDE SEQUENCE [LARGE SCALE GENOMIC DNA]</scope>
    <source>
        <strain evidence="4">soil36-7</strain>
    </source>
</reference>
<dbReference type="EMBL" id="CP031093">
    <property type="protein sequence ID" value="QCF25626.1"/>
    <property type="molecule type" value="Genomic_DNA"/>
</dbReference>
<proteinExistence type="predicted"/>
<dbReference type="GO" id="GO:0008643">
    <property type="term" value="P:carbohydrate transport"/>
    <property type="evidence" value="ECO:0007669"/>
    <property type="project" value="InterPro"/>
</dbReference>
<accession>A0A4P7XFD2</accession>
<dbReference type="AlphaFoldDB" id="A0A4P7XFD2"/>
<dbReference type="Pfam" id="PF07148">
    <property type="entry name" value="MalM"/>
    <property type="match status" value="1"/>
</dbReference>
<evidence type="ECO:0000313" key="3">
    <source>
        <dbReference type="EMBL" id="QCF25626.1"/>
    </source>
</evidence>
<evidence type="ECO:0000256" key="1">
    <source>
        <dbReference type="SAM" id="MobiDB-lite"/>
    </source>
</evidence>
<protein>
    <submittedName>
        <fullName evidence="3">Uncharacterized protein</fullName>
    </submittedName>
</protein>
<dbReference type="OrthoDB" id="9813383at2"/>
<dbReference type="KEGG" id="hmi:soil367_06695"/>